<proteinExistence type="predicted"/>
<gene>
    <name evidence="1" type="ORF">KPSA1_01037</name>
</gene>
<protein>
    <submittedName>
        <fullName evidence="1">Uncharacterized protein</fullName>
    </submittedName>
</protein>
<evidence type="ECO:0000313" key="1">
    <source>
        <dbReference type="EMBL" id="GBH07677.1"/>
    </source>
</evidence>
<name>A0A2V0Q660_PSESF</name>
<reference evidence="1 2" key="1">
    <citation type="submission" date="2018-04" db="EMBL/GenBank/DDBJ databases">
        <title>Draft genome sequence of Pseudomonas syringae pv. actinidiae biovar 1 strains isolated from kiwifruit in Kagawa prefecture.</title>
        <authorList>
            <person name="Tabuchi M."/>
            <person name="Saito M."/>
            <person name="Fujiwara S."/>
            <person name="Sasa N."/>
            <person name="Akimitsu K."/>
            <person name="Gomi K."/>
            <person name="Konishi-Sugita S."/>
            <person name="Hamano K."/>
            <person name="Kataoka I."/>
        </authorList>
    </citation>
    <scope>NUCLEOTIDE SEQUENCE [LARGE SCALE GENOMIC DNA]</scope>
    <source>
        <strain evidence="1 2">MAFF212206</strain>
    </source>
</reference>
<comment type="caution">
    <text evidence="1">The sequence shown here is derived from an EMBL/GenBank/DDBJ whole genome shotgun (WGS) entry which is preliminary data.</text>
</comment>
<organism evidence="1 2">
    <name type="scientific">Pseudomonas syringae pv. actinidiae</name>
    <dbReference type="NCBI Taxonomy" id="103796"/>
    <lineage>
        <taxon>Bacteria</taxon>
        <taxon>Pseudomonadati</taxon>
        <taxon>Pseudomonadota</taxon>
        <taxon>Gammaproteobacteria</taxon>
        <taxon>Pseudomonadales</taxon>
        <taxon>Pseudomonadaceae</taxon>
        <taxon>Pseudomonas</taxon>
        <taxon>Pseudomonas syringae</taxon>
    </lineage>
</organism>
<evidence type="ECO:0000313" key="2">
    <source>
        <dbReference type="Proteomes" id="UP000247480"/>
    </source>
</evidence>
<sequence length="68" mass="7816">MNAGCLYKQTPFLDCTQALSVIGYPRRRRSTGFYRFQALEPSACRYLRCIQKSLPYSVVDFLSRSVVS</sequence>
<dbReference type="Proteomes" id="UP000247480">
    <property type="component" value="Unassembled WGS sequence"/>
</dbReference>
<dbReference type="EMBL" id="BGJZ01000042">
    <property type="protein sequence ID" value="GBH07677.1"/>
    <property type="molecule type" value="Genomic_DNA"/>
</dbReference>
<accession>A0A2V0Q660</accession>
<dbReference type="AlphaFoldDB" id="A0A2V0Q660"/>